<reference evidence="2" key="1">
    <citation type="submission" date="2024-07" db="EMBL/GenBank/DDBJ databases">
        <title>Two chromosome-level genome assemblies of Korean endemic species Abeliophyllum distichum and Forsythia ovata (Oleaceae).</title>
        <authorList>
            <person name="Jang H."/>
        </authorList>
    </citation>
    <scope>NUCLEOTIDE SEQUENCE [LARGE SCALE GENOMIC DNA]</scope>
</reference>
<dbReference type="AlphaFoldDB" id="A0ABD1WHP8"/>
<name>A0ABD1WHP8_9LAMI</name>
<protein>
    <submittedName>
        <fullName evidence="1">Uncharacterized protein</fullName>
    </submittedName>
</protein>
<evidence type="ECO:0000313" key="2">
    <source>
        <dbReference type="Proteomes" id="UP001604277"/>
    </source>
</evidence>
<comment type="caution">
    <text evidence="1">The sequence shown here is derived from an EMBL/GenBank/DDBJ whole genome shotgun (WGS) entry which is preliminary data.</text>
</comment>
<gene>
    <name evidence="1" type="ORF">Fot_10736</name>
</gene>
<accession>A0ABD1WHP8</accession>
<keyword evidence="2" id="KW-1185">Reference proteome</keyword>
<proteinExistence type="predicted"/>
<dbReference type="EMBL" id="JBFOLJ010000003">
    <property type="protein sequence ID" value="KAL2549206.1"/>
    <property type="molecule type" value="Genomic_DNA"/>
</dbReference>
<evidence type="ECO:0000313" key="1">
    <source>
        <dbReference type="EMBL" id="KAL2549206.1"/>
    </source>
</evidence>
<sequence length="106" mass="11836">MEGSFAAFLFNYSDEKSTYSGDIVVSIYIEKVKSNEDNLEYLCNSITEEDAGEFCDRSVTDHTTFGSIDNFLISSFPTIQKMGNDICENVTYGDNIIEETAINVIS</sequence>
<dbReference type="Proteomes" id="UP001604277">
    <property type="component" value="Unassembled WGS sequence"/>
</dbReference>
<organism evidence="1 2">
    <name type="scientific">Forsythia ovata</name>
    <dbReference type="NCBI Taxonomy" id="205694"/>
    <lineage>
        <taxon>Eukaryota</taxon>
        <taxon>Viridiplantae</taxon>
        <taxon>Streptophyta</taxon>
        <taxon>Embryophyta</taxon>
        <taxon>Tracheophyta</taxon>
        <taxon>Spermatophyta</taxon>
        <taxon>Magnoliopsida</taxon>
        <taxon>eudicotyledons</taxon>
        <taxon>Gunneridae</taxon>
        <taxon>Pentapetalae</taxon>
        <taxon>asterids</taxon>
        <taxon>lamiids</taxon>
        <taxon>Lamiales</taxon>
        <taxon>Oleaceae</taxon>
        <taxon>Forsythieae</taxon>
        <taxon>Forsythia</taxon>
    </lineage>
</organism>